<accession>A0A5E4Q3S5</accession>
<dbReference type="AlphaFoldDB" id="A0A5E4Q3S5"/>
<keyword evidence="3" id="KW-1185">Reference proteome</keyword>
<reference evidence="2 3" key="1">
    <citation type="submission" date="2017-07" db="EMBL/GenBank/DDBJ databases">
        <authorList>
            <person name="Talla V."/>
            <person name="Backstrom N."/>
        </authorList>
    </citation>
    <scope>NUCLEOTIDE SEQUENCE [LARGE SCALE GENOMIC DNA]</scope>
</reference>
<proteinExistence type="predicted"/>
<keyword evidence="1" id="KW-0732">Signal</keyword>
<name>A0A5E4Q3S5_9NEOP</name>
<dbReference type="EMBL" id="FZQP02001138">
    <property type="protein sequence ID" value="VVC91896.1"/>
    <property type="molecule type" value="Genomic_DNA"/>
</dbReference>
<organism evidence="2 3">
    <name type="scientific">Leptidea sinapis</name>
    <dbReference type="NCBI Taxonomy" id="189913"/>
    <lineage>
        <taxon>Eukaryota</taxon>
        <taxon>Metazoa</taxon>
        <taxon>Ecdysozoa</taxon>
        <taxon>Arthropoda</taxon>
        <taxon>Hexapoda</taxon>
        <taxon>Insecta</taxon>
        <taxon>Pterygota</taxon>
        <taxon>Neoptera</taxon>
        <taxon>Endopterygota</taxon>
        <taxon>Lepidoptera</taxon>
        <taxon>Glossata</taxon>
        <taxon>Ditrysia</taxon>
        <taxon>Papilionoidea</taxon>
        <taxon>Pieridae</taxon>
        <taxon>Dismorphiinae</taxon>
        <taxon>Leptidea</taxon>
    </lineage>
</organism>
<sequence>MKLVCSLLIFSVAFDFDCSGNPIHEQERIKVKILDEPDFVSLFRDVKHSNSSVSRVRSRLDEDHKKLESFKKLIPVLEGIPWVFIADKVEELIKNRVHEDGKGRI</sequence>
<feature type="signal peptide" evidence="1">
    <location>
        <begin position="1"/>
        <end position="20"/>
    </location>
</feature>
<dbReference type="Proteomes" id="UP000324832">
    <property type="component" value="Unassembled WGS sequence"/>
</dbReference>
<gene>
    <name evidence="2" type="ORF">LSINAPIS_LOCUS4452</name>
</gene>
<feature type="chain" id="PRO_5022877796" evidence="1">
    <location>
        <begin position="21"/>
        <end position="105"/>
    </location>
</feature>
<evidence type="ECO:0000313" key="3">
    <source>
        <dbReference type="Proteomes" id="UP000324832"/>
    </source>
</evidence>
<evidence type="ECO:0000313" key="2">
    <source>
        <dbReference type="EMBL" id="VVC91896.1"/>
    </source>
</evidence>
<protein>
    <submittedName>
        <fullName evidence="2">Uncharacterized protein</fullName>
    </submittedName>
</protein>
<evidence type="ECO:0000256" key="1">
    <source>
        <dbReference type="SAM" id="SignalP"/>
    </source>
</evidence>